<accession>A0A2T3JHK9</accession>
<comment type="caution">
    <text evidence="2">The sequence shown here is derived from an EMBL/GenBank/DDBJ whole genome shotgun (WGS) entry which is preliminary data.</text>
</comment>
<protein>
    <submittedName>
        <fullName evidence="2">Uncharacterized protein</fullName>
    </submittedName>
</protein>
<dbReference type="AlphaFoldDB" id="A0A2T3JHK9"/>
<dbReference type="Proteomes" id="UP000241618">
    <property type="component" value="Unassembled WGS sequence"/>
</dbReference>
<organism evidence="2 4">
    <name type="scientific">Photobacterium phosphoreum</name>
    <dbReference type="NCBI Taxonomy" id="659"/>
    <lineage>
        <taxon>Bacteria</taxon>
        <taxon>Pseudomonadati</taxon>
        <taxon>Pseudomonadota</taxon>
        <taxon>Gammaproteobacteria</taxon>
        <taxon>Vibrionales</taxon>
        <taxon>Vibrionaceae</taxon>
        <taxon>Photobacterium</taxon>
    </lineage>
</organism>
<sequence>MTKYQFFCIPDSNRQQFTYVDMADEQFMEQKQQLLAAGFEVEDDVIFADTQEEAVEHFKSNFIYAVEEYNNANFITAFASLVIIAYKKITKKT</sequence>
<dbReference type="EMBL" id="PYMO01000019">
    <property type="protein sequence ID" value="PSU22750.1"/>
    <property type="molecule type" value="Genomic_DNA"/>
</dbReference>
<proteinExistence type="predicted"/>
<dbReference type="RefSeq" id="WP_107190859.1">
    <property type="nucleotide sequence ID" value="NZ_PYMN01000021.1"/>
</dbReference>
<evidence type="ECO:0000313" key="3">
    <source>
        <dbReference type="Proteomes" id="UP000241405"/>
    </source>
</evidence>
<reference evidence="3 4" key="1">
    <citation type="submission" date="2018-03" db="EMBL/GenBank/DDBJ databases">
        <title>Whole genome sequencing of Histamine producing bacteria.</title>
        <authorList>
            <person name="Butler K."/>
        </authorList>
    </citation>
    <scope>NUCLEOTIDE SEQUENCE [LARGE SCALE GENOMIC DNA]</scope>
    <source>
        <strain evidence="2 4">FS-6.1</strain>
        <strain evidence="1 3">FS-6.2</strain>
    </source>
</reference>
<name>A0A2T3JHK9_PHOPO</name>
<keyword evidence="3" id="KW-1185">Reference proteome</keyword>
<dbReference type="EMBL" id="PYMP01000020">
    <property type="protein sequence ID" value="PSU48451.1"/>
    <property type="molecule type" value="Genomic_DNA"/>
</dbReference>
<evidence type="ECO:0000313" key="4">
    <source>
        <dbReference type="Proteomes" id="UP000241618"/>
    </source>
</evidence>
<evidence type="ECO:0000313" key="2">
    <source>
        <dbReference type="EMBL" id="PSU48451.1"/>
    </source>
</evidence>
<gene>
    <name evidence="2" type="ORF">C9J18_17140</name>
    <name evidence="1" type="ORF">CTM96_15865</name>
</gene>
<evidence type="ECO:0000313" key="1">
    <source>
        <dbReference type="EMBL" id="PSU22750.1"/>
    </source>
</evidence>
<dbReference type="Proteomes" id="UP000241405">
    <property type="component" value="Unassembled WGS sequence"/>
</dbReference>